<organism evidence="3 4">
    <name type="scientific">Streptomyces solicavernae</name>
    <dbReference type="NCBI Taxonomy" id="3043614"/>
    <lineage>
        <taxon>Bacteria</taxon>
        <taxon>Bacillati</taxon>
        <taxon>Actinomycetota</taxon>
        <taxon>Actinomycetes</taxon>
        <taxon>Kitasatosporales</taxon>
        <taxon>Streptomycetaceae</taxon>
        <taxon>Streptomyces</taxon>
    </lineage>
</organism>
<dbReference type="EMBL" id="JASCIR010000060">
    <property type="protein sequence ID" value="MDI3390657.1"/>
    <property type="molecule type" value="Genomic_DNA"/>
</dbReference>
<dbReference type="InterPro" id="IPR012337">
    <property type="entry name" value="RNaseH-like_sf"/>
</dbReference>
<name>A0ABT6S1U9_9ACTN</name>
<comment type="caution">
    <text evidence="3">The sequence shown here is derived from an EMBL/GenBank/DDBJ whole genome shotgun (WGS) entry which is preliminary data.</text>
</comment>
<dbReference type="Gene3D" id="3.30.420.10">
    <property type="entry name" value="Ribonuclease H-like superfamily/Ribonuclease H"/>
    <property type="match status" value="2"/>
</dbReference>
<dbReference type="PROSITE" id="PS50994">
    <property type="entry name" value="INTEGRASE"/>
    <property type="match status" value="1"/>
</dbReference>
<evidence type="ECO:0000256" key="1">
    <source>
        <dbReference type="SAM" id="MobiDB-lite"/>
    </source>
</evidence>
<dbReference type="InterPro" id="IPR001584">
    <property type="entry name" value="Integrase_cat-core"/>
</dbReference>
<evidence type="ECO:0000313" key="4">
    <source>
        <dbReference type="Proteomes" id="UP001224661"/>
    </source>
</evidence>
<dbReference type="RefSeq" id="WP_282517143.1">
    <property type="nucleotide sequence ID" value="NZ_JASCIR010000060.1"/>
</dbReference>
<dbReference type="Proteomes" id="UP001224661">
    <property type="component" value="Unassembled WGS sequence"/>
</dbReference>
<feature type="compositionally biased region" description="Pro residues" evidence="1">
    <location>
        <begin position="674"/>
        <end position="685"/>
    </location>
</feature>
<gene>
    <name evidence="3" type="ORF">QIS99_31345</name>
</gene>
<evidence type="ECO:0000313" key="3">
    <source>
        <dbReference type="EMBL" id="MDI3390657.1"/>
    </source>
</evidence>
<feature type="domain" description="Integrase catalytic" evidence="2">
    <location>
        <begin position="284"/>
        <end position="529"/>
    </location>
</feature>
<keyword evidence="4" id="KW-1185">Reference proteome</keyword>
<sequence length="762" mass="83554">MTAQEGPVPAAADTLALGDTIRFSSADWLVTAFHGPRVFLTAAGGGEAAEPLIILQPALTCAKDFAVLDRAADRSVVTHRVHELQAIPAAMRREAERWERIVKEVLHQQAPDVTAATRPKPAYDPKVYTLKQRYQAKAVQLSEAGWPTSAATVERKCLAWRKEGLLGLVDRRGLRTASAHGRVDERVVDLVWETLDAERDQGVSAGTLSRLIDRVQQAVRVRYADELACADAGTVAALLPSRPTYYRLLKRLGITAQNAHAAAARRAAGPPLSAGRPGSRRASTARWPGELVQIDTTGLDVLALGDDGQVISVELTIAIDVATRSIVGALIVPKRFRRDAGAGRWLGGRATRSFDTLQVVAQSTAPLPVRPGWAPETFMDGSDLPFEELLAADERFAGAAARPVIKPETLVVDHGSPFVSADFTRSCNALGIEVREARLRTPVDKAIVERAMLAVKTGFSQHLASYTHHRLDLRGRRVRKQPLWTIPKLQELFEQWVALRWQQTPHGALRSPFTSGVKLTPNQMYAALISLRGYRSTALTESENRKLLPTVWVRINRKGFTINNRTYNLDRGGLDPFRGSSKLAAFQGRWEVHYSPNHPEAAWLFNHQAADDSDPWVEVPFIHRRLLHDQWTEETWEQGLQIHLSAGGHHRDESAIARATQRLLSTAADGPGPDARPTPPAPSLPAPRRRPAAPKQPYAAGMPPLDPESVRPFARLDRPAAQLFAAGEPVKDSGQSVDAFLASLPELKAHADGPDSRQGEDR</sequence>
<reference evidence="3 4" key="1">
    <citation type="submission" date="2023-05" db="EMBL/GenBank/DDBJ databases">
        <title>Draft genome sequence of Streptomyces sp. B-S-A8 isolated from a cave soil in Thailand.</title>
        <authorList>
            <person name="Chamroensaksri N."/>
            <person name="Muangham S."/>
        </authorList>
    </citation>
    <scope>NUCLEOTIDE SEQUENCE [LARGE SCALE GENOMIC DNA]</scope>
    <source>
        <strain evidence="3 4">B-S-A8</strain>
    </source>
</reference>
<dbReference type="InterPro" id="IPR036397">
    <property type="entry name" value="RNaseH_sf"/>
</dbReference>
<feature type="region of interest" description="Disordered" evidence="1">
    <location>
        <begin position="666"/>
        <end position="714"/>
    </location>
</feature>
<protein>
    <submittedName>
        <fullName evidence="3">Integrase</fullName>
    </submittedName>
</protein>
<proteinExistence type="predicted"/>
<feature type="compositionally biased region" description="Low complexity" evidence="1">
    <location>
        <begin position="266"/>
        <end position="281"/>
    </location>
</feature>
<dbReference type="SUPFAM" id="SSF53098">
    <property type="entry name" value="Ribonuclease H-like"/>
    <property type="match status" value="1"/>
</dbReference>
<feature type="region of interest" description="Disordered" evidence="1">
    <location>
        <begin position="266"/>
        <end position="285"/>
    </location>
</feature>
<accession>A0ABT6S1U9</accession>
<evidence type="ECO:0000259" key="2">
    <source>
        <dbReference type="PROSITE" id="PS50994"/>
    </source>
</evidence>